<evidence type="ECO:0000313" key="2">
    <source>
        <dbReference type="EMBL" id="GAF68312.1"/>
    </source>
</evidence>
<feature type="transmembrane region" description="Helical" evidence="1">
    <location>
        <begin position="12"/>
        <end position="34"/>
    </location>
</feature>
<reference evidence="2" key="1">
    <citation type="journal article" date="2014" name="Front. Microbiol.">
        <title>High frequency of phylogenetically diverse reductive dehalogenase-homologous genes in deep subseafloor sedimentary metagenomes.</title>
        <authorList>
            <person name="Kawai M."/>
            <person name="Futagami T."/>
            <person name="Toyoda A."/>
            <person name="Takaki Y."/>
            <person name="Nishi S."/>
            <person name="Hori S."/>
            <person name="Arai W."/>
            <person name="Tsubouchi T."/>
            <person name="Morono Y."/>
            <person name="Uchiyama I."/>
            <person name="Ito T."/>
            <person name="Fujiyama A."/>
            <person name="Inagaki F."/>
            <person name="Takami H."/>
        </authorList>
    </citation>
    <scope>NUCLEOTIDE SEQUENCE</scope>
    <source>
        <strain evidence="2">Expedition CK06-06</strain>
    </source>
</reference>
<evidence type="ECO:0000256" key="1">
    <source>
        <dbReference type="SAM" id="Phobius"/>
    </source>
</evidence>
<dbReference type="EMBL" id="BARS01008956">
    <property type="protein sequence ID" value="GAF68312.1"/>
    <property type="molecule type" value="Genomic_DNA"/>
</dbReference>
<accession>X0RX31</accession>
<feature type="transmembrane region" description="Helical" evidence="1">
    <location>
        <begin position="78"/>
        <end position="97"/>
    </location>
</feature>
<feature type="transmembrane region" description="Helical" evidence="1">
    <location>
        <begin position="54"/>
        <end position="71"/>
    </location>
</feature>
<organism evidence="2">
    <name type="scientific">marine sediment metagenome</name>
    <dbReference type="NCBI Taxonomy" id="412755"/>
    <lineage>
        <taxon>unclassified sequences</taxon>
        <taxon>metagenomes</taxon>
        <taxon>ecological metagenomes</taxon>
    </lineage>
</organism>
<keyword evidence="1" id="KW-0812">Transmembrane</keyword>
<keyword evidence="1" id="KW-0472">Membrane</keyword>
<dbReference type="AlphaFoldDB" id="X0RX31"/>
<comment type="caution">
    <text evidence="2">The sequence shown here is derived from an EMBL/GenBank/DDBJ whole genome shotgun (WGS) entry which is preliminary data.</text>
</comment>
<gene>
    <name evidence="2" type="ORF">S01H1_16959</name>
</gene>
<sequence length="98" mass="11029">MKENIKEKQRKGMIRDIIILGIAIAIAIILISLFPDKREVITASSWEFFVEMLWILPAVMVLMGLFAVWVSKETVVKYLGKTSGIKGIFLAIFFGALP</sequence>
<feature type="non-terminal residue" evidence="2">
    <location>
        <position position="98"/>
    </location>
</feature>
<name>X0RX31_9ZZZZ</name>
<protein>
    <recommendedName>
        <fullName evidence="3">Permease</fullName>
    </recommendedName>
</protein>
<evidence type="ECO:0008006" key="3">
    <source>
        <dbReference type="Google" id="ProtNLM"/>
    </source>
</evidence>
<keyword evidence="1" id="KW-1133">Transmembrane helix</keyword>
<proteinExistence type="predicted"/>